<dbReference type="Proteomes" id="UP000824998">
    <property type="component" value="Unassembled WGS sequence"/>
</dbReference>
<dbReference type="InterPro" id="IPR008146">
    <property type="entry name" value="Gln_synth_cat_dom"/>
</dbReference>
<evidence type="ECO:0000313" key="5">
    <source>
        <dbReference type="EMBL" id="KAG9233332.1"/>
    </source>
</evidence>
<dbReference type="EMBL" id="MU251505">
    <property type="protein sequence ID" value="KAG9233332.1"/>
    <property type="molecule type" value="Genomic_DNA"/>
</dbReference>
<dbReference type="AlphaFoldDB" id="A0A9P7YGZ3"/>
<dbReference type="SMART" id="SM01230">
    <property type="entry name" value="Gln-synt_C"/>
    <property type="match status" value="1"/>
</dbReference>
<dbReference type="PANTHER" id="PTHR43785:SF2">
    <property type="entry name" value="TYPE-1 GLUTAMINE SYNTHETASE 1"/>
    <property type="match status" value="1"/>
</dbReference>
<evidence type="ECO:0000259" key="4">
    <source>
        <dbReference type="PROSITE" id="PS51987"/>
    </source>
</evidence>
<dbReference type="SUPFAM" id="SSF55931">
    <property type="entry name" value="Glutamine synthetase/guanido kinase"/>
    <property type="match status" value="1"/>
</dbReference>
<reference evidence="5" key="1">
    <citation type="journal article" date="2021" name="IMA Fungus">
        <title>Genomic characterization of three marine fungi, including Emericellopsis atlantica sp. nov. with signatures of a generalist lifestyle and marine biomass degradation.</title>
        <authorList>
            <person name="Hagestad O.C."/>
            <person name="Hou L."/>
            <person name="Andersen J.H."/>
            <person name="Hansen E.H."/>
            <person name="Altermark B."/>
            <person name="Li C."/>
            <person name="Kuhnert E."/>
            <person name="Cox R.J."/>
            <person name="Crous P.W."/>
            <person name="Spatafora J.W."/>
            <person name="Lail K."/>
            <person name="Amirebrahimi M."/>
            <person name="Lipzen A."/>
            <person name="Pangilinan J."/>
            <person name="Andreopoulos W."/>
            <person name="Hayes R.D."/>
            <person name="Ng V."/>
            <person name="Grigoriev I.V."/>
            <person name="Jackson S.A."/>
            <person name="Sutton T.D.S."/>
            <person name="Dobson A.D.W."/>
            <person name="Rama T."/>
        </authorList>
    </citation>
    <scope>NUCLEOTIDE SEQUENCE</scope>
    <source>
        <strain evidence="5">TRa018bII</strain>
    </source>
</reference>
<dbReference type="GO" id="GO:0004356">
    <property type="term" value="F:glutamine synthetase activity"/>
    <property type="evidence" value="ECO:0007669"/>
    <property type="project" value="InterPro"/>
</dbReference>
<accession>A0A9P7YGZ3</accession>
<proteinExistence type="inferred from homology"/>
<evidence type="ECO:0000256" key="3">
    <source>
        <dbReference type="RuleBase" id="RU000384"/>
    </source>
</evidence>
<dbReference type="PANTHER" id="PTHR43785">
    <property type="entry name" value="GAMMA-GLUTAMYLPUTRESCINE SYNTHETASE"/>
    <property type="match status" value="1"/>
</dbReference>
<keyword evidence="6" id="KW-1185">Reference proteome</keyword>
<name>A0A9P7YGZ3_9HELO</name>
<evidence type="ECO:0000256" key="2">
    <source>
        <dbReference type="PROSITE-ProRule" id="PRU01331"/>
    </source>
</evidence>
<dbReference type="Pfam" id="PF00120">
    <property type="entry name" value="Gln-synt_C"/>
    <property type="match status" value="2"/>
</dbReference>
<comment type="caution">
    <text evidence="5">The sequence shown here is derived from an EMBL/GenBank/DDBJ whole genome shotgun (WGS) entry which is preliminary data.</text>
</comment>
<evidence type="ECO:0000313" key="6">
    <source>
        <dbReference type="Proteomes" id="UP000824998"/>
    </source>
</evidence>
<gene>
    <name evidence="5" type="ORF">BJ875DRAFT_512429</name>
</gene>
<keyword evidence="1" id="KW-0436">Ligase</keyword>
<dbReference type="InterPro" id="IPR014746">
    <property type="entry name" value="Gln_synth/guanido_kin_cat_dom"/>
</dbReference>
<evidence type="ECO:0000256" key="1">
    <source>
        <dbReference type="ARBA" id="ARBA00022598"/>
    </source>
</evidence>
<feature type="domain" description="GS catalytic" evidence="4">
    <location>
        <begin position="47"/>
        <end position="353"/>
    </location>
</feature>
<dbReference type="PROSITE" id="PS51987">
    <property type="entry name" value="GS_CATALYTIC"/>
    <property type="match status" value="1"/>
</dbReference>
<dbReference type="Gene3D" id="3.30.590.10">
    <property type="entry name" value="Glutamine synthetase/guanido kinase, catalytic domain"/>
    <property type="match status" value="1"/>
</dbReference>
<sequence length="353" mass="40104">MVIPISTAPRCWLDGIEDWWLCPDWGSLMVCGFSPTHASNNDFARCPRILLINTLDEFNDRYYSKLLIGFEIEFVLLDKSFNRVKSMDQMIGHSMTAGLRTEYLVVMEEVVTALDLSGIEVHHFHSKAVDQLEIALSPRPAVQAIDALMMAQETTRTLFLHHELRATMAPKPILNRPQNGCHAHVSLNPARRDAESFLAGVLRYLVPLCAFGLANYDSYSRVAGSPICQVTSNRWEFRFLDVTANMYLSTATIISAGADGMHHGKPLTIRDCQILLSAFSREEARRQVEAYGITEALPMSLDVAVILAKHDWGFRGWIGKDLFTQYFNVKEKEVEFFSKITDEERRLKFLAYF</sequence>
<dbReference type="OrthoDB" id="3364440at2759"/>
<organism evidence="5 6">
    <name type="scientific">Amylocarpus encephaloides</name>
    <dbReference type="NCBI Taxonomy" id="45428"/>
    <lineage>
        <taxon>Eukaryota</taxon>
        <taxon>Fungi</taxon>
        <taxon>Dikarya</taxon>
        <taxon>Ascomycota</taxon>
        <taxon>Pezizomycotina</taxon>
        <taxon>Leotiomycetes</taxon>
        <taxon>Helotiales</taxon>
        <taxon>Helotiales incertae sedis</taxon>
        <taxon>Amylocarpus</taxon>
    </lineage>
</organism>
<comment type="similarity">
    <text evidence="2 3">Belongs to the glutamine synthetase family.</text>
</comment>
<protein>
    <submittedName>
        <fullName evidence="5">Protein fluG</fullName>
    </submittedName>
</protein>